<keyword evidence="1" id="KW-0472">Membrane</keyword>
<evidence type="ECO:0000256" key="1">
    <source>
        <dbReference type="SAM" id="Phobius"/>
    </source>
</evidence>
<proteinExistence type="predicted"/>
<evidence type="ECO:0000313" key="2">
    <source>
        <dbReference type="EMBL" id="MDQ2584378.1"/>
    </source>
</evidence>
<accession>A0ABU0WWY9</accession>
<keyword evidence="1" id="KW-1133">Transmembrane helix</keyword>
<protein>
    <recommendedName>
        <fullName evidence="4">Histidine kinase</fullName>
    </recommendedName>
</protein>
<feature type="transmembrane region" description="Helical" evidence="1">
    <location>
        <begin position="40"/>
        <end position="60"/>
    </location>
</feature>
<keyword evidence="1" id="KW-0812">Transmembrane</keyword>
<comment type="caution">
    <text evidence="2">The sequence shown here is derived from an EMBL/GenBank/DDBJ whole genome shotgun (WGS) entry which is preliminary data.</text>
</comment>
<reference evidence="2 3" key="1">
    <citation type="submission" date="2017-06" db="EMBL/GenBank/DDBJ databases">
        <title>Cultured bacterium strain Saccharothrix yanglingensis Hhs.015.</title>
        <authorList>
            <person name="Xia Y."/>
        </authorList>
    </citation>
    <scope>NUCLEOTIDE SEQUENCE [LARGE SCALE GENOMIC DNA]</scope>
    <source>
        <strain evidence="2 3">Hhs.015</strain>
    </source>
</reference>
<keyword evidence="3" id="KW-1185">Reference proteome</keyword>
<feature type="transmembrane region" description="Helical" evidence="1">
    <location>
        <begin position="66"/>
        <end position="88"/>
    </location>
</feature>
<sequence length="361" mass="37709">MTETGPDGIATLRRVLLVVTAVVQVSLGVPPLVSHPHGPGAVISFVVLGLVAVVCAFWVLPRRPLPWPVAALGTAAVLAASVAATAALPPDGHFLDAHWSYGLVGWHLLVLLVDRVPLLLAALGAHTALDVAQFALAGTPDREEIGGAGVVVLGVTSFQLGVLLLTRALVRTARQAAEAAAERERAETRTALARRWEEDLRAGFAGQLGATVPLLADLADGVLDPRAEETRSRCALAATQLRRLFAENDDVPDPLVHEVRACVHVAERRGLAVSLAVSGAPVPVPTDVRRELTGPVAVALSGARERARVSLLRTGTEVRVAVITDGVAGSTGDGGTATGRVEVERGTYGGQARMEARWRTS</sequence>
<feature type="transmembrane region" description="Helical" evidence="1">
    <location>
        <begin position="145"/>
        <end position="165"/>
    </location>
</feature>
<name>A0ABU0WWY9_9PSEU</name>
<evidence type="ECO:0008006" key="4">
    <source>
        <dbReference type="Google" id="ProtNLM"/>
    </source>
</evidence>
<dbReference type="EMBL" id="NSDM01000003">
    <property type="protein sequence ID" value="MDQ2584378.1"/>
    <property type="molecule type" value="Genomic_DNA"/>
</dbReference>
<evidence type="ECO:0000313" key="3">
    <source>
        <dbReference type="Proteomes" id="UP001225605"/>
    </source>
</evidence>
<dbReference type="RefSeq" id="WP_306745499.1">
    <property type="nucleotide sequence ID" value="NZ_NSDM01000003.1"/>
</dbReference>
<gene>
    <name evidence="2" type="ORF">CKY47_10375</name>
</gene>
<feature type="transmembrane region" description="Helical" evidence="1">
    <location>
        <begin position="100"/>
        <end position="125"/>
    </location>
</feature>
<dbReference type="Proteomes" id="UP001225605">
    <property type="component" value="Unassembled WGS sequence"/>
</dbReference>
<organism evidence="2 3">
    <name type="scientific">Saccharothrix yanglingensis</name>
    <dbReference type="NCBI Taxonomy" id="659496"/>
    <lineage>
        <taxon>Bacteria</taxon>
        <taxon>Bacillati</taxon>
        <taxon>Actinomycetota</taxon>
        <taxon>Actinomycetes</taxon>
        <taxon>Pseudonocardiales</taxon>
        <taxon>Pseudonocardiaceae</taxon>
        <taxon>Saccharothrix</taxon>
    </lineage>
</organism>
<feature type="transmembrane region" description="Helical" evidence="1">
    <location>
        <begin position="12"/>
        <end position="33"/>
    </location>
</feature>